<sequence>MAVKMKKAYSTINNEDVTAKYVEDHQELKDGLECHVCRIGVAHKNGHKRAERWVPTHFTRKPRVEHKEGCKYNTVGQVTELAKDSDDKILESIKKNKFTFRLTMIHEPLKDLGKQSTTFQNYNGTANPPKNKNYVSNGKLSSYLATMKKILELRKAVEDDDSNELESIIEIQMYGKKVKWSNFYYDKTKYIVAYSYLITTGQKRHPICIEGIVNSVHSLNQGDRYAVNLQFGKKDKNIELIPAASIFVSENDIPADTFKPGQHIVVCALCTASESEHKDKNGKVINKYFNIRASLYHKNQLVIFKDEGEL</sequence>
<accession>A0AAJ1QQY9</accession>
<dbReference type="Proteomes" id="UP001238973">
    <property type="component" value="Unassembled WGS sequence"/>
</dbReference>
<organism evidence="1 2">
    <name type="scientific">Peribacillus frigoritolerans</name>
    <dbReference type="NCBI Taxonomy" id="450367"/>
    <lineage>
        <taxon>Bacteria</taxon>
        <taxon>Bacillati</taxon>
        <taxon>Bacillota</taxon>
        <taxon>Bacilli</taxon>
        <taxon>Bacillales</taxon>
        <taxon>Bacillaceae</taxon>
        <taxon>Peribacillus</taxon>
    </lineage>
</organism>
<reference evidence="1" key="1">
    <citation type="submission" date="2023-06" db="EMBL/GenBank/DDBJ databases">
        <title>Comparative genomics of Bacillaceae isolates and their secondary metabolite potential.</title>
        <authorList>
            <person name="Song L."/>
            <person name="Nielsen L.J."/>
            <person name="Mohite O."/>
            <person name="Xu X."/>
            <person name="Weber T."/>
            <person name="Kovacs A.T."/>
        </authorList>
    </citation>
    <scope>NUCLEOTIDE SEQUENCE</scope>
    <source>
        <strain evidence="1">G1S1</strain>
    </source>
</reference>
<name>A0AAJ1QQY9_9BACI</name>
<protein>
    <submittedName>
        <fullName evidence="1">Uncharacterized protein</fullName>
    </submittedName>
</protein>
<dbReference type="AlphaFoldDB" id="A0AAJ1QQY9"/>
<evidence type="ECO:0000313" key="1">
    <source>
        <dbReference type="EMBL" id="MDM5285797.1"/>
    </source>
</evidence>
<gene>
    <name evidence="1" type="ORF">QUF85_21185</name>
</gene>
<evidence type="ECO:0000313" key="2">
    <source>
        <dbReference type="Proteomes" id="UP001238973"/>
    </source>
</evidence>
<dbReference type="RefSeq" id="WP_289350612.1">
    <property type="nucleotide sequence ID" value="NZ_JAUCFI010000003.1"/>
</dbReference>
<dbReference type="EMBL" id="JAUCFI010000003">
    <property type="protein sequence ID" value="MDM5285797.1"/>
    <property type="molecule type" value="Genomic_DNA"/>
</dbReference>
<comment type="caution">
    <text evidence="1">The sequence shown here is derived from an EMBL/GenBank/DDBJ whole genome shotgun (WGS) entry which is preliminary data.</text>
</comment>
<proteinExistence type="predicted"/>